<keyword evidence="4" id="KW-1185">Reference proteome</keyword>
<feature type="domain" description="Reverse transcriptase Ty1/copia-type" evidence="2">
    <location>
        <begin position="156"/>
        <end position="376"/>
    </location>
</feature>
<accession>A0AAP0BIJ7</accession>
<evidence type="ECO:0000313" key="4">
    <source>
        <dbReference type="Proteomes" id="UP001418222"/>
    </source>
</evidence>
<dbReference type="AlphaFoldDB" id="A0AAP0BIJ7"/>
<feature type="region of interest" description="Disordered" evidence="1">
    <location>
        <begin position="1"/>
        <end position="34"/>
    </location>
</feature>
<dbReference type="InterPro" id="IPR013103">
    <property type="entry name" value="RVT_2"/>
</dbReference>
<dbReference type="Proteomes" id="UP001418222">
    <property type="component" value="Unassembled WGS sequence"/>
</dbReference>
<organism evidence="3 4">
    <name type="scientific">Platanthera zijinensis</name>
    <dbReference type="NCBI Taxonomy" id="2320716"/>
    <lineage>
        <taxon>Eukaryota</taxon>
        <taxon>Viridiplantae</taxon>
        <taxon>Streptophyta</taxon>
        <taxon>Embryophyta</taxon>
        <taxon>Tracheophyta</taxon>
        <taxon>Spermatophyta</taxon>
        <taxon>Magnoliopsida</taxon>
        <taxon>Liliopsida</taxon>
        <taxon>Asparagales</taxon>
        <taxon>Orchidaceae</taxon>
        <taxon>Orchidoideae</taxon>
        <taxon>Orchideae</taxon>
        <taxon>Orchidinae</taxon>
        <taxon>Platanthera</taxon>
    </lineage>
</organism>
<protein>
    <recommendedName>
        <fullName evidence="2">Reverse transcriptase Ty1/copia-type domain-containing protein</fullName>
    </recommendedName>
</protein>
<proteinExistence type="predicted"/>
<name>A0AAP0BIJ7_9ASPA</name>
<dbReference type="InterPro" id="IPR043502">
    <property type="entry name" value="DNA/RNA_pol_sf"/>
</dbReference>
<dbReference type="Pfam" id="PF07727">
    <property type="entry name" value="RVT_2"/>
    <property type="match status" value="1"/>
</dbReference>
<feature type="compositionally biased region" description="Polar residues" evidence="1">
    <location>
        <begin position="25"/>
        <end position="34"/>
    </location>
</feature>
<feature type="region of interest" description="Disordered" evidence="1">
    <location>
        <begin position="88"/>
        <end position="108"/>
    </location>
</feature>
<evidence type="ECO:0000313" key="3">
    <source>
        <dbReference type="EMBL" id="KAK8938435.1"/>
    </source>
</evidence>
<evidence type="ECO:0000256" key="1">
    <source>
        <dbReference type="SAM" id="MobiDB-lite"/>
    </source>
</evidence>
<dbReference type="EMBL" id="JBBWWQ010000009">
    <property type="protein sequence ID" value="KAK8938435.1"/>
    <property type="molecule type" value="Genomic_DNA"/>
</dbReference>
<gene>
    <name evidence="3" type="ORF">KSP39_PZI011029</name>
</gene>
<reference evidence="3 4" key="1">
    <citation type="journal article" date="2022" name="Nat. Plants">
        <title>Genomes of leafy and leafless Platanthera orchids illuminate the evolution of mycoheterotrophy.</title>
        <authorList>
            <person name="Li M.H."/>
            <person name="Liu K.W."/>
            <person name="Li Z."/>
            <person name="Lu H.C."/>
            <person name="Ye Q.L."/>
            <person name="Zhang D."/>
            <person name="Wang J.Y."/>
            <person name="Li Y.F."/>
            <person name="Zhong Z.M."/>
            <person name="Liu X."/>
            <person name="Yu X."/>
            <person name="Liu D.K."/>
            <person name="Tu X.D."/>
            <person name="Liu B."/>
            <person name="Hao Y."/>
            <person name="Liao X.Y."/>
            <person name="Jiang Y.T."/>
            <person name="Sun W.H."/>
            <person name="Chen J."/>
            <person name="Chen Y.Q."/>
            <person name="Ai Y."/>
            <person name="Zhai J.W."/>
            <person name="Wu S.S."/>
            <person name="Zhou Z."/>
            <person name="Hsiao Y.Y."/>
            <person name="Wu W.L."/>
            <person name="Chen Y.Y."/>
            <person name="Lin Y.F."/>
            <person name="Hsu J.L."/>
            <person name="Li C.Y."/>
            <person name="Wang Z.W."/>
            <person name="Zhao X."/>
            <person name="Zhong W.Y."/>
            <person name="Ma X.K."/>
            <person name="Ma L."/>
            <person name="Huang J."/>
            <person name="Chen G.Z."/>
            <person name="Huang M.Z."/>
            <person name="Huang L."/>
            <person name="Peng D.H."/>
            <person name="Luo Y.B."/>
            <person name="Zou S.Q."/>
            <person name="Chen S.P."/>
            <person name="Lan S."/>
            <person name="Tsai W.C."/>
            <person name="Van de Peer Y."/>
            <person name="Liu Z.J."/>
        </authorList>
    </citation>
    <scope>NUCLEOTIDE SEQUENCE [LARGE SCALE GENOMIC DNA]</scope>
    <source>
        <strain evidence="3">Lor287</strain>
    </source>
</reference>
<sequence length="379" mass="43343">MPNLRIQSPRLEITKGQPSIGPVLTTDQQPPSDTTLVTTRDVLFHEEEKWEWASGSEELSSRVFSIDSILSNEKVAVESTETAIIEPNEVQNIHQDTSDTSSSESSSPKKMKLLSDIYQECEFALIASTPTTFEEAVTKQEWRAAMNEEINMVEKNKTWKLVEPPANKEIIGLKWVYKIKENGDGTINKYKARIVAKGYSQISGIDFNETFAPVARLETIRAIISYAAQNRLKLYQLDVKSAFLNGEIREDVYVKQPRGYEIEGEEHKVYKLQKALYGLKQAPRAWHSNIDTYLIQQHYQRSANDSSLYIKKENSDILIICLYVDDLVLTGNNIQQLENFKEEMKKRYEMIDLGLLKYFLGIQIKQSPAGIMLSQEKIC</sequence>
<dbReference type="SUPFAM" id="SSF56672">
    <property type="entry name" value="DNA/RNA polymerases"/>
    <property type="match status" value="1"/>
</dbReference>
<evidence type="ECO:0000259" key="2">
    <source>
        <dbReference type="Pfam" id="PF07727"/>
    </source>
</evidence>
<comment type="caution">
    <text evidence="3">The sequence shown here is derived from an EMBL/GenBank/DDBJ whole genome shotgun (WGS) entry which is preliminary data.</text>
</comment>